<dbReference type="SUPFAM" id="SSF52540">
    <property type="entry name" value="P-loop containing nucleoside triphosphate hydrolases"/>
    <property type="match status" value="1"/>
</dbReference>
<dbReference type="SMART" id="SM00382">
    <property type="entry name" value="AAA"/>
    <property type="match status" value="1"/>
</dbReference>
<name>A0ABV7L2F5_9PROT</name>
<evidence type="ECO:0000259" key="6">
    <source>
        <dbReference type="PROSITE" id="PS50893"/>
    </source>
</evidence>
<dbReference type="EMBL" id="JBHRTR010000028">
    <property type="protein sequence ID" value="MFC3228835.1"/>
    <property type="molecule type" value="Genomic_DNA"/>
</dbReference>
<dbReference type="Pfam" id="PF00005">
    <property type="entry name" value="ABC_tran"/>
    <property type="match status" value="1"/>
</dbReference>
<dbReference type="PROSITE" id="PS50893">
    <property type="entry name" value="ABC_TRANSPORTER_2"/>
    <property type="match status" value="1"/>
</dbReference>
<dbReference type="CDD" id="cd03224">
    <property type="entry name" value="ABC_TM1139_LivF_branched"/>
    <property type="match status" value="1"/>
</dbReference>
<evidence type="ECO:0000256" key="4">
    <source>
        <dbReference type="ARBA" id="ARBA00022840"/>
    </source>
</evidence>
<dbReference type="PROSITE" id="PS00211">
    <property type="entry name" value="ABC_TRANSPORTER_1"/>
    <property type="match status" value="1"/>
</dbReference>
<evidence type="ECO:0000256" key="3">
    <source>
        <dbReference type="ARBA" id="ARBA00022741"/>
    </source>
</evidence>
<dbReference type="Gene3D" id="3.40.50.300">
    <property type="entry name" value="P-loop containing nucleotide triphosphate hydrolases"/>
    <property type="match status" value="1"/>
</dbReference>
<dbReference type="InterPro" id="IPR027417">
    <property type="entry name" value="P-loop_NTPase"/>
</dbReference>
<dbReference type="InterPro" id="IPR052156">
    <property type="entry name" value="BCAA_Transport_ATP-bd_LivF"/>
</dbReference>
<dbReference type="PANTHER" id="PTHR43820">
    <property type="entry name" value="HIGH-AFFINITY BRANCHED-CHAIN AMINO ACID TRANSPORT ATP-BINDING PROTEIN LIVF"/>
    <property type="match status" value="1"/>
</dbReference>
<evidence type="ECO:0000313" key="7">
    <source>
        <dbReference type="EMBL" id="MFC3228835.1"/>
    </source>
</evidence>
<evidence type="ECO:0000256" key="1">
    <source>
        <dbReference type="ARBA" id="ARBA00005417"/>
    </source>
</evidence>
<evidence type="ECO:0000256" key="2">
    <source>
        <dbReference type="ARBA" id="ARBA00022448"/>
    </source>
</evidence>
<dbReference type="InterPro" id="IPR017871">
    <property type="entry name" value="ABC_transporter-like_CS"/>
</dbReference>
<protein>
    <submittedName>
        <fullName evidence="7">ABC transporter ATP-binding protein</fullName>
    </submittedName>
</protein>
<gene>
    <name evidence="7" type="ORF">ACFOGJ_16440</name>
</gene>
<dbReference type="RefSeq" id="WP_379902319.1">
    <property type="nucleotide sequence ID" value="NZ_JBHRTR010000028.1"/>
</dbReference>
<keyword evidence="2" id="KW-0813">Transport</keyword>
<accession>A0ABV7L2F5</accession>
<sequence length="234" mass="25312">MSEASPILDVQQLSSGYGRSRVLFDVSLKAGRSGGVAVLGRNGAGKTTLLKTLAGELKPMGGSITFDGRDATNEATESRMRRGIGYVPQEHAVFGKLTVRENLRIGALSKRNEGAIDTVLDFFPKLAERLGQQAGTLSGGERKMLAISRALLGKPTLLMLDEPTEGVWVGVIEEIADRLGKLRSEIGIIIVEQHVELALKIADYAYVMDRGEIALEGPADQIRDDPRLLRYLAP</sequence>
<comment type="similarity">
    <text evidence="1">Belongs to the ABC transporter superfamily.</text>
</comment>
<keyword evidence="4 7" id="KW-0067">ATP-binding</keyword>
<keyword evidence="3" id="KW-0547">Nucleotide-binding</keyword>
<feature type="domain" description="ABC transporter" evidence="6">
    <location>
        <begin position="8"/>
        <end position="232"/>
    </location>
</feature>
<keyword evidence="5" id="KW-0029">Amino-acid transport</keyword>
<dbReference type="Proteomes" id="UP001595528">
    <property type="component" value="Unassembled WGS sequence"/>
</dbReference>
<evidence type="ECO:0000313" key="8">
    <source>
        <dbReference type="Proteomes" id="UP001595528"/>
    </source>
</evidence>
<keyword evidence="8" id="KW-1185">Reference proteome</keyword>
<dbReference type="InterPro" id="IPR003439">
    <property type="entry name" value="ABC_transporter-like_ATP-bd"/>
</dbReference>
<dbReference type="InterPro" id="IPR003593">
    <property type="entry name" value="AAA+_ATPase"/>
</dbReference>
<dbReference type="PANTHER" id="PTHR43820:SF4">
    <property type="entry name" value="HIGH-AFFINITY BRANCHED-CHAIN AMINO ACID TRANSPORT ATP-BINDING PROTEIN LIVF"/>
    <property type="match status" value="1"/>
</dbReference>
<comment type="caution">
    <text evidence="7">The sequence shown here is derived from an EMBL/GenBank/DDBJ whole genome shotgun (WGS) entry which is preliminary data.</text>
</comment>
<organism evidence="7 8">
    <name type="scientific">Marinibaculum pumilum</name>
    <dbReference type="NCBI Taxonomy" id="1766165"/>
    <lineage>
        <taxon>Bacteria</taxon>
        <taxon>Pseudomonadati</taxon>
        <taxon>Pseudomonadota</taxon>
        <taxon>Alphaproteobacteria</taxon>
        <taxon>Rhodospirillales</taxon>
        <taxon>Rhodospirillaceae</taxon>
        <taxon>Marinibaculum</taxon>
    </lineage>
</organism>
<evidence type="ECO:0000256" key="5">
    <source>
        <dbReference type="ARBA" id="ARBA00022970"/>
    </source>
</evidence>
<reference evidence="8" key="1">
    <citation type="journal article" date="2019" name="Int. J. Syst. Evol. Microbiol.">
        <title>The Global Catalogue of Microorganisms (GCM) 10K type strain sequencing project: providing services to taxonomists for standard genome sequencing and annotation.</title>
        <authorList>
            <consortium name="The Broad Institute Genomics Platform"/>
            <consortium name="The Broad Institute Genome Sequencing Center for Infectious Disease"/>
            <person name="Wu L."/>
            <person name="Ma J."/>
        </authorList>
    </citation>
    <scope>NUCLEOTIDE SEQUENCE [LARGE SCALE GENOMIC DNA]</scope>
    <source>
        <strain evidence="8">KCTC 42964</strain>
    </source>
</reference>
<dbReference type="GO" id="GO:0005524">
    <property type="term" value="F:ATP binding"/>
    <property type="evidence" value="ECO:0007669"/>
    <property type="project" value="UniProtKB-KW"/>
</dbReference>
<proteinExistence type="inferred from homology"/>